<keyword evidence="1" id="KW-0378">Hydrolase</keyword>
<dbReference type="Proteomes" id="UP001232973">
    <property type="component" value="Unassembled WGS sequence"/>
</dbReference>
<dbReference type="Pfam" id="PF08282">
    <property type="entry name" value="Hydrolase_3"/>
    <property type="match status" value="2"/>
</dbReference>
<protein>
    <submittedName>
        <fullName evidence="1">HAD superfamily hydrolase (TIGR01484 family)</fullName>
    </submittedName>
</protein>
<dbReference type="SUPFAM" id="SSF56784">
    <property type="entry name" value="HAD-like"/>
    <property type="match status" value="1"/>
</dbReference>
<evidence type="ECO:0000313" key="2">
    <source>
        <dbReference type="Proteomes" id="UP001232973"/>
    </source>
</evidence>
<dbReference type="EMBL" id="JAUSTP010000024">
    <property type="protein sequence ID" value="MDQ0190790.1"/>
    <property type="molecule type" value="Genomic_DNA"/>
</dbReference>
<comment type="caution">
    <text evidence="1">The sequence shown here is derived from an EMBL/GenBank/DDBJ whole genome shotgun (WGS) entry which is preliminary data.</text>
</comment>
<dbReference type="InterPro" id="IPR023214">
    <property type="entry name" value="HAD_sf"/>
</dbReference>
<dbReference type="InterPro" id="IPR036412">
    <property type="entry name" value="HAD-like_sf"/>
</dbReference>
<dbReference type="GO" id="GO:0016787">
    <property type="term" value="F:hydrolase activity"/>
    <property type="evidence" value="ECO:0007669"/>
    <property type="project" value="UniProtKB-KW"/>
</dbReference>
<dbReference type="RefSeq" id="WP_274457528.1">
    <property type="nucleotide sequence ID" value="NZ_CP067097.1"/>
</dbReference>
<dbReference type="Gene3D" id="3.40.50.1000">
    <property type="entry name" value="HAD superfamily/HAD-like"/>
    <property type="match status" value="1"/>
</dbReference>
<proteinExistence type="predicted"/>
<dbReference type="Gene3D" id="3.30.1240.10">
    <property type="match status" value="1"/>
</dbReference>
<sequence>MENWRLIALDMDGTLIRRDETISDENRKWIQKAREAGIEVTLATGRYIEGIVRSLASELGLSLPLVTVNGGEVWGMDGELLLRKTMPGTEVLELHQLAVEHGAHFWGRTTRQLINDQLPPDAERADWLKFGFYSEDAHVMRALWGRLQGDDRFELTNSGSMNIEINPKGVTKAAGLQLVCDRYGINPSQVITMGDSMNDISMLRWAGLGIAMGNAQDVVKAAADAVTANFDEDGVAKAIERVLTGTV</sequence>
<evidence type="ECO:0000313" key="1">
    <source>
        <dbReference type="EMBL" id="MDQ0190790.1"/>
    </source>
</evidence>
<dbReference type="PANTHER" id="PTHR10000">
    <property type="entry name" value="PHOSPHOSERINE PHOSPHATASE"/>
    <property type="match status" value="1"/>
</dbReference>
<dbReference type="SFLD" id="SFLDS00003">
    <property type="entry name" value="Haloacid_Dehalogenase"/>
    <property type="match status" value="1"/>
</dbReference>
<dbReference type="PANTHER" id="PTHR10000:SF55">
    <property type="entry name" value="5-AMINO-6-(5-PHOSPHO-D-RIBITYLAMINO)URACIL PHOSPHATASE YCSE"/>
    <property type="match status" value="1"/>
</dbReference>
<reference evidence="1 2" key="1">
    <citation type="submission" date="2023-07" db="EMBL/GenBank/DDBJ databases">
        <title>Genomic Encyclopedia of Type Strains, Phase IV (KMG-IV): sequencing the most valuable type-strain genomes for metagenomic binning, comparative biology and taxonomic classification.</title>
        <authorList>
            <person name="Goeker M."/>
        </authorList>
    </citation>
    <scope>NUCLEOTIDE SEQUENCE [LARGE SCALE GENOMIC DNA]</scope>
    <source>
        <strain evidence="1 2">DSM 4006</strain>
    </source>
</reference>
<dbReference type="PROSITE" id="PS01229">
    <property type="entry name" value="COF_2"/>
    <property type="match status" value="1"/>
</dbReference>
<name>A0ABT9XL07_9BACL</name>
<keyword evidence="2" id="KW-1185">Reference proteome</keyword>
<dbReference type="PRINTS" id="PR00119">
    <property type="entry name" value="CATATPASE"/>
</dbReference>
<dbReference type="CDD" id="cd07516">
    <property type="entry name" value="HAD_Pase"/>
    <property type="match status" value="1"/>
</dbReference>
<accession>A0ABT9XL07</accession>
<organism evidence="1 2">
    <name type="scientific">Alicyclobacillus cycloheptanicus</name>
    <dbReference type="NCBI Taxonomy" id="1457"/>
    <lineage>
        <taxon>Bacteria</taxon>
        <taxon>Bacillati</taxon>
        <taxon>Bacillota</taxon>
        <taxon>Bacilli</taxon>
        <taxon>Bacillales</taxon>
        <taxon>Alicyclobacillaceae</taxon>
        <taxon>Alicyclobacillus</taxon>
    </lineage>
</organism>
<dbReference type="SFLD" id="SFLDG01140">
    <property type="entry name" value="C2.B:_Phosphomannomutase_and_P"/>
    <property type="match status" value="1"/>
</dbReference>
<dbReference type="NCBIfam" id="TIGR01484">
    <property type="entry name" value="HAD-SF-IIB"/>
    <property type="match status" value="1"/>
</dbReference>
<gene>
    <name evidence="1" type="ORF">J2S03_002657</name>
</gene>
<dbReference type="InterPro" id="IPR006379">
    <property type="entry name" value="HAD-SF_hydro_IIB"/>
</dbReference>